<evidence type="ECO:0000256" key="6">
    <source>
        <dbReference type="ARBA" id="ARBA00025747"/>
    </source>
</evidence>
<keyword evidence="5" id="KW-0539">Nucleus</keyword>
<evidence type="ECO:0000313" key="12">
    <source>
        <dbReference type="Proteomes" id="UP000800035"/>
    </source>
</evidence>
<reference evidence="11" key="1">
    <citation type="journal article" date="2020" name="Stud. Mycol.">
        <title>101 Dothideomycetes genomes: a test case for predicting lifestyles and emergence of pathogens.</title>
        <authorList>
            <person name="Haridas S."/>
            <person name="Albert R."/>
            <person name="Binder M."/>
            <person name="Bloem J."/>
            <person name="Labutti K."/>
            <person name="Salamov A."/>
            <person name="Andreopoulos B."/>
            <person name="Baker S."/>
            <person name="Barry K."/>
            <person name="Bills G."/>
            <person name="Bluhm B."/>
            <person name="Cannon C."/>
            <person name="Castanera R."/>
            <person name="Culley D."/>
            <person name="Daum C."/>
            <person name="Ezra D."/>
            <person name="Gonzalez J."/>
            <person name="Henrissat B."/>
            <person name="Kuo A."/>
            <person name="Liang C."/>
            <person name="Lipzen A."/>
            <person name="Lutzoni F."/>
            <person name="Magnuson J."/>
            <person name="Mondo S."/>
            <person name="Nolan M."/>
            <person name="Ohm R."/>
            <person name="Pangilinan J."/>
            <person name="Park H.-J."/>
            <person name="Ramirez L."/>
            <person name="Alfaro M."/>
            <person name="Sun H."/>
            <person name="Tritt A."/>
            <person name="Yoshinaga Y."/>
            <person name="Zwiers L.-H."/>
            <person name="Turgeon B."/>
            <person name="Goodwin S."/>
            <person name="Spatafora J."/>
            <person name="Crous P."/>
            <person name="Grigoriev I."/>
        </authorList>
    </citation>
    <scope>NUCLEOTIDE SEQUENCE</scope>
    <source>
        <strain evidence="11">CBS 675.92</strain>
    </source>
</reference>
<dbReference type="Gene3D" id="2.170.210.10">
    <property type="entry name" value="DNA double-strand break repair and VJ recombination XRCC4, N-terminal"/>
    <property type="match status" value="1"/>
</dbReference>
<dbReference type="InterPro" id="IPR053829">
    <property type="entry name" value="XLF-like_CC"/>
</dbReference>
<evidence type="ECO:0000256" key="5">
    <source>
        <dbReference type="ARBA" id="ARBA00023242"/>
    </source>
</evidence>
<keyword evidence="4" id="KW-0234">DNA repair</keyword>
<dbReference type="InterPro" id="IPR052287">
    <property type="entry name" value="NHEJ_factor"/>
</dbReference>
<evidence type="ECO:0000259" key="10">
    <source>
        <dbReference type="Pfam" id="PF21928"/>
    </source>
</evidence>
<evidence type="ECO:0000256" key="8">
    <source>
        <dbReference type="SAM" id="MobiDB-lite"/>
    </source>
</evidence>
<feature type="compositionally biased region" description="Basic and acidic residues" evidence="8">
    <location>
        <begin position="497"/>
        <end position="516"/>
    </location>
</feature>
<keyword evidence="2" id="KW-0227">DNA damage</keyword>
<evidence type="ECO:0000256" key="3">
    <source>
        <dbReference type="ARBA" id="ARBA00023125"/>
    </source>
</evidence>
<dbReference type="GO" id="GO:0032807">
    <property type="term" value="C:DNA ligase IV complex"/>
    <property type="evidence" value="ECO:0007669"/>
    <property type="project" value="TreeGrafter"/>
</dbReference>
<evidence type="ECO:0000256" key="4">
    <source>
        <dbReference type="ARBA" id="ARBA00023204"/>
    </source>
</evidence>
<protein>
    <recommendedName>
        <fullName evidence="7">Non-homologous end-joining factor 1</fullName>
    </recommendedName>
</protein>
<proteinExistence type="inferred from homology"/>
<feature type="compositionally biased region" description="Basic and acidic residues" evidence="8">
    <location>
        <begin position="418"/>
        <end position="428"/>
    </location>
</feature>
<sequence length="527" mass="58346">MSCWRVLELSDQPNAEKIPQLLVKPRFGSDAYSIFLTDLSNIWSEELDVDSIVERASAEESPIEVSKQDTTQLAILLENVQKSLAGNDDTSCRMTRTDADDIILHTTISLPEPLDSLRWKFHMRKRGPVILKNELILPLLVSSHIQHERINSLIHTISAKDRAITRLVDQFESSNQDLRAAFPSIVGTKSGRRAVVKREQAAKHVPGLQEFDEESWKSSTAELHNTDVSTLGLFQEALSECTPKVPPRLQSDNEHDTWWTAIGSSLPTSKPIKSKAKAASKEPEPPKPTAADSETDDDETEDEFETHENFKLRNKSQTTHVPVPTSTPTEKHTSVHGDDTTDEDDDDLDAPPKSQSQLQAPLRRTKSPTPQPTPSKEKTPPLQKPKSKGFRIGGKTKKSETPPPAEEEAEPSSVNEDVPIRPKVDRLDLPATAKPVKKSFKIGGKMKAAVGGGAKEPTPPAEEGGASAAVKSAPTKAVAPAAQDEDVQMEDVEETAEEKAERKRRELKRKNEELARKQAQSKKKRRF</sequence>
<comment type="subcellular location">
    <subcellularLocation>
        <location evidence="1">Nucleus</location>
    </subcellularLocation>
</comment>
<evidence type="ECO:0000256" key="1">
    <source>
        <dbReference type="ARBA" id="ARBA00004123"/>
    </source>
</evidence>
<feature type="compositionally biased region" description="Low complexity" evidence="8">
    <location>
        <begin position="318"/>
        <end position="328"/>
    </location>
</feature>
<dbReference type="CDD" id="cd22285">
    <property type="entry name" value="HD_XLF_N"/>
    <property type="match status" value="1"/>
</dbReference>
<dbReference type="Pfam" id="PF21928">
    <property type="entry name" value="XLF_CC"/>
    <property type="match status" value="1"/>
</dbReference>
<dbReference type="Pfam" id="PF09302">
    <property type="entry name" value="XLF"/>
    <property type="match status" value="1"/>
</dbReference>
<feature type="compositionally biased region" description="Basic and acidic residues" evidence="8">
    <location>
        <begin position="329"/>
        <end position="339"/>
    </location>
</feature>
<dbReference type="GO" id="GO:0006303">
    <property type="term" value="P:double-strand break repair via nonhomologous end joining"/>
    <property type="evidence" value="ECO:0007669"/>
    <property type="project" value="UniProtKB-ARBA"/>
</dbReference>
<feature type="region of interest" description="Disordered" evidence="8">
    <location>
        <begin position="261"/>
        <end position="527"/>
    </location>
</feature>
<evidence type="ECO:0000256" key="7">
    <source>
        <dbReference type="ARBA" id="ARBA00044529"/>
    </source>
</evidence>
<gene>
    <name evidence="11" type="ORF">CC80DRAFT_495011</name>
</gene>
<keyword evidence="3" id="KW-0238">DNA-binding</keyword>
<dbReference type="GO" id="GO:0045027">
    <property type="term" value="F:DNA end binding"/>
    <property type="evidence" value="ECO:0007669"/>
    <property type="project" value="TreeGrafter"/>
</dbReference>
<dbReference type="PANTHER" id="PTHR32235">
    <property type="entry name" value="NON-HOMOLOGOUS END-JOINING FACTOR 1"/>
    <property type="match status" value="1"/>
</dbReference>
<dbReference type="EMBL" id="ML977007">
    <property type="protein sequence ID" value="KAF1952871.1"/>
    <property type="molecule type" value="Genomic_DNA"/>
</dbReference>
<evidence type="ECO:0000259" key="9">
    <source>
        <dbReference type="Pfam" id="PF09302"/>
    </source>
</evidence>
<feature type="domain" description="XLF-like N-terminal" evidence="9">
    <location>
        <begin position="4"/>
        <end position="125"/>
    </location>
</feature>
<organism evidence="11 12">
    <name type="scientific">Byssothecium circinans</name>
    <dbReference type="NCBI Taxonomy" id="147558"/>
    <lineage>
        <taxon>Eukaryota</taxon>
        <taxon>Fungi</taxon>
        <taxon>Dikarya</taxon>
        <taxon>Ascomycota</taxon>
        <taxon>Pezizomycotina</taxon>
        <taxon>Dothideomycetes</taxon>
        <taxon>Pleosporomycetidae</taxon>
        <taxon>Pleosporales</taxon>
        <taxon>Massarineae</taxon>
        <taxon>Massarinaceae</taxon>
        <taxon>Byssothecium</taxon>
    </lineage>
</organism>
<feature type="compositionally biased region" description="Acidic residues" evidence="8">
    <location>
        <begin position="293"/>
        <end position="305"/>
    </location>
</feature>
<dbReference type="OrthoDB" id="2155935at2759"/>
<dbReference type="InterPro" id="IPR015381">
    <property type="entry name" value="XLF-like_N"/>
</dbReference>
<feature type="compositionally biased region" description="Acidic residues" evidence="8">
    <location>
        <begin position="340"/>
        <end position="349"/>
    </location>
</feature>
<dbReference type="PANTHER" id="PTHR32235:SF1">
    <property type="entry name" value="NON-HOMOLOGOUS END-JOINING FACTOR 1"/>
    <property type="match status" value="1"/>
</dbReference>
<dbReference type="Proteomes" id="UP000800035">
    <property type="component" value="Unassembled WGS sequence"/>
</dbReference>
<accession>A0A6A5TJQ7</accession>
<evidence type="ECO:0000313" key="11">
    <source>
        <dbReference type="EMBL" id="KAF1952871.1"/>
    </source>
</evidence>
<comment type="similarity">
    <text evidence="6">Belongs to the XRCC4-XLF family. XLF subfamily.</text>
</comment>
<evidence type="ECO:0000256" key="2">
    <source>
        <dbReference type="ARBA" id="ARBA00022763"/>
    </source>
</evidence>
<feature type="compositionally biased region" description="Acidic residues" evidence="8">
    <location>
        <begin position="483"/>
        <end position="496"/>
    </location>
</feature>
<dbReference type="AlphaFoldDB" id="A0A6A5TJQ7"/>
<dbReference type="InterPro" id="IPR038051">
    <property type="entry name" value="XRCC4-like_N_sf"/>
</dbReference>
<keyword evidence="12" id="KW-1185">Reference proteome</keyword>
<feature type="domain" description="XLF-like coiled-coil region" evidence="10">
    <location>
        <begin position="130"/>
        <end position="178"/>
    </location>
</feature>
<name>A0A6A5TJQ7_9PLEO</name>